<comment type="caution">
    <text evidence="1">The sequence shown here is derived from an EMBL/GenBank/DDBJ whole genome shotgun (WGS) entry which is preliminary data.</text>
</comment>
<dbReference type="Gene3D" id="2.90.10.10">
    <property type="entry name" value="Bulb-type lectin domain"/>
    <property type="match status" value="1"/>
</dbReference>
<evidence type="ECO:0000313" key="2">
    <source>
        <dbReference type="Proteomes" id="UP001501352"/>
    </source>
</evidence>
<organism evidence="1 2">
    <name type="scientific">Brevundimonas kwangchunensis</name>
    <dbReference type="NCBI Taxonomy" id="322163"/>
    <lineage>
        <taxon>Bacteria</taxon>
        <taxon>Pseudomonadati</taxon>
        <taxon>Pseudomonadota</taxon>
        <taxon>Alphaproteobacteria</taxon>
        <taxon>Caulobacterales</taxon>
        <taxon>Caulobacteraceae</taxon>
        <taxon>Brevundimonas</taxon>
    </lineage>
</organism>
<sequence>MRRIPVDQLLLPHQALTSPDGQYSLAFRPSGRLELWLANAPVPSELASAFEVSAEGEARFLLGGVLENDARLELAHDGALRLLGRSGEELWRSASADTVEGGQ</sequence>
<evidence type="ECO:0000313" key="1">
    <source>
        <dbReference type="EMBL" id="GAA0622614.1"/>
    </source>
</evidence>
<dbReference type="EMBL" id="BAAAGA010000005">
    <property type="protein sequence ID" value="GAA0622614.1"/>
    <property type="molecule type" value="Genomic_DNA"/>
</dbReference>
<dbReference type="InterPro" id="IPR036426">
    <property type="entry name" value="Bulb-type_lectin_dom_sf"/>
</dbReference>
<reference evidence="1 2" key="1">
    <citation type="journal article" date="2019" name="Int. J. Syst. Evol. Microbiol.">
        <title>The Global Catalogue of Microorganisms (GCM) 10K type strain sequencing project: providing services to taxonomists for standard genome sequencing and annotation.</title>
        <authorList>
            <consortium name="The Broad Institute Genomics Platform"/>
            <consortium name="The Broad Institute Genome Sequencing Center for Infectious Disease"/>
            <person name="Wu L."/>
            <person name="Ma J."/>
        </authorList>
    </citation>
    <scope>NUCLEOTIDE SEQUENCE [LARGE SCALE GENOMIC DNA]</scope>
    <source>
        <strain evidence="1 2">JCM 12928</strain>
    </source>
</reference>
<protein>
    <submittedName>
        <fullName evidence="1">Uncharacterized protein</fullName>
    </submittedName>
</protein>
<keyword evidence="2" id="KW-1185">Reference proteome</keyword>
<accession>A0ABN1GXD6</accession>
<dbReference type="Proteomes" id="UP001501352">
    <property type="component" value="Unassembled WGS sequence"/>
</dbReference>
<proteinExistence type="predicted"/>
<gene>
    <name evidence="1" type="ORF">GCM10009422_18230</name>
</gene>
<name>A0ABN1GXD6_9CAUL</name>